<evidence type="ECO:0000313" key="14">
    <source>
        <dbReference type="Proteomes" id="UP000050502"/>
    </source>
</evidence>
<dbReference type="PATRIC" id="fig|872965.6.peg.2873"/>
<evidence type="ECO:0000256" key="5">
    <source>
        <dbReference type="ARBA" id="ARBA00022679"/>
    </source>
</evidence>
<dbReference type="OrthoDB" id="9781789at2"/>
<dbReference type="PANTHER" id="PTHR20881:SF0">
    <property type="entry name" value="3-METHYL-2-OXOBUTANOATE HYDROXYMETHYLTRANSFERASE"/>
    <property type="match status" value="1"/>
</dbReference>
<comment type="function">
    <text evidence="6 7">Catalyzes the reversible reaction in which hydroxymethyl group from 5,10-methylenetetrahydrofolate is transferred onto alpha-ketoisovalerate to form ketopantoate.</text>
</comment>
<keyword evidence="4 7" id="KW-0566">Pantothenate biosynthesis</keyword>
<comment type="pathway">
    <text evidence="1 7">Cofactor biosynthesis; (R)-pantothenate biosynthesis; (R)-pantoate from 3-methyl-2-oxobutanoate: step 1/2.</text>
</comment>
<evidence type="ECO:0000256" key="10">
    <source>
        <dbReference type="PIRSR" id="PIRSR000388-3"/>
    </source>
</evidence>
<dbReference type="AlphaFoldDB" id="A0A0M9UC99"/>
<dbReference type="FunCoup" id="A0A0M9UC99">
    <property type="interactions" value="369"/>
</dbReference>
<feature type="binding site" evidence="7 10">
    <location>
        <position position="47"/>
    </location>
    <ligand>
        <name>Mg(2+)</name>
        <dbReference type="ChEBI" id="CHEBI:18420"/>
    </ligand>
</feature>
<dbReference type="InParanoid" id="A0A0M9UC99"/>
<feature type="binding site" evidence="7 10">
    <location>
        <position position="118"/>
    </location>
    <ligand>
        <name>Mg(2+)</name>
        <dbReference type="ChEBI" id="CHEBI:18420"/>
    </ligand>
</feature>
<evidence type="ECO:0000256" key="7">
    <source>
        <dbReference type="HAMAP-Rule" id="MF_00156"/>
    </source>
</evidence>
<dbReference type="GO" id="GO:0005737">
    <property type="term" value="C:cytoplasm"/>
    <property type="evidence" value="ECO:0007669"/>
    <property type="project" value="UniProtKB-SubCell"/>
</dbReference>
<dbReference type="EC" id="2.1.2.11" evidence="7"/>
<dbReference type="NCBIfam" id="TIGR00222">
    <property type="entry name" value="panB"/>
    <property type="match status" value="1"/>
</dbReference>
<keyword evidence="13" id="KW-1185">Reference proteome</keyword>
<evidence type="ECO:0000313" key="11">
    <source>
        <dbReference type="EMBL" id="GAP62617.1"/>
    </source>
</evidence>
<dbReference type="SUPFAM" id="SSF51621">
    <property type="entry name" value="Phosphoenolpyruvate/pyruvate domain"/>
    <property type="match status" value="1"/>
</dbReference>
<evidence type="ECO:0000256" key="8">
    <source>
        <dbReference type="PIRSR" id="PIRSR000388-1"/>
    </source>
</evidence>
<dbReference type="STRING" id="872965.SE16_12040"/>
<dbReference type="InterPro" id="IPR040442">
    <property type="entry name" value="Pyrv_kinase-like_dom_sf"/>
</dbReference>
<evidence type="ECO:0000313" key="12">
    <source>
        <dbReference type="EMBL" id="KPL87234.1"/>
    </source>
</evidence>
<keyword evidence="7 10" id="KW-0460">Magnesium</keyword>
<reference evidence="13" key="3">
    <citation type="submission" date="2015-08" db="EMBL/GenBank/DDBJ databases">
        <title>Draft Genome Sequence of a Heterotrophic Facultative Anaerobic Bacterium Ardenticatena maritima Strain 110S.</title>
        <authorList>
            <person name="Kawaichi S."/>
            <person name="Yoshida T."/>
            <person name="Sako Y."/>
            <person name="Nakamura R."/>
        </authorList>
    </citation>
    <scope>NUCLEOTIDE SEQUENCE [LARGE SCALE GENOMIC DNA]</scope>
    <source>
        <strain evidence="13">110S</strain>
    </source>
</reference>
<comment type="cofactor">
    <cofactor evidence="7 10">
        <name>Mg(2+)</name>
        <dbReference type="ChEBI" id="CHEBI:18420"/>
    </cofactor>
    <text evidence="7 10">Binds 1 Mg(2+) ion per subunit.</text>
</comment>
<comment type="subcellular location">
    <subcellularLocation>
        <location evidence="7">Cytoplasm</location>
    </subcellularLocation>
</comment>
<evidence type="ECO:0000256" key="2">
    <source>
        <dbReference type="ARBA" id="ARBA00008676"/>
    </source>
</evidence>
<gene>
    <name evidence="7 11" type="primary">panB</name>
    <name evidence="11" type="ORF">ARMA_1040</name>
    <name evidence="12" type="ORF">SE16_12040</name>
</gene>
<dbReference type="PANTHER" id="PTHR20881">
    <property type="entry name" value="3-METHYL-2-OXOBUTANOATE HYDROXYMETHYLTRANSFERASE"/>
    <property type="match status" value="1"/>
</dbReference>
<sequence length="284" mass="30694">MSDKPVTILDLHRKYQAGEPIVMVTAYDYPSALLADRAGVDVILVGDSLGMVVLGYETTEPVTMEEMLIHIRAVRRGAQRAFIVGDMPFGSYEASNEEAVRNAFRLMKEGRAHAVKLEGGRRMADRVRAIVQSGIPVMGHIGLTPQSVSALGGFRVQGRTAKEALALIDDALALQEAGCFAIVLEAVPVEVAAAITERLDIPTIGIGAGNGVSGQVLVYHDLLGMFDRFTPKFVKQYASIGSAIEEALRAYAQDVRAGAFPAEEHTFHMADDEREAFQHALASR</sequence>
<reference evidence="12 14" key="2">
    <citation type="submission" date="2015-07" db="EMBL/GenBank/DDBJ databases">
        <title>Whole genome sequence of Ardenticatena maritima DSM 23922.</title>
        <authorList>
            <person name="Hemp J."/>
            <person name="Ward L.M."/>
            <person name="Pace L.A."/>
            <person name="Fischer W.W."/>
        </authorList>
    </citation>
    <scope>NUCLEOTIDE SEQUENCE [LARGE SCALE GENOMIC DNA]</scope>
    <source>
        <strain evidence="12 14">110S</strain>
    </source>
</reference>
<dbReference type="CDD" id="cd06557">
    <property type="entry name" value="KPHMT-like"/>
    <property type="match status" value="1"/>
</dbReference>
<dbReference type="EMBL" id="LGKN01000006">
    <property type="protein sequence ID" value="KPL87234.1"/>
    <property type="molecule type" value="Genomic_DNA"/>
</dbReference>
<feature type="binding site" evidence="7 10">
    <location>
        <position position="86"/>
    </location>
    <ligand>
        <name>Mg(2+)</name>
        <dbReference type="ChEBI" id="CHEBI:18420"/>
    </ligand>
</feature>
<dbReference type="InterPro" id="IPR003700">
    <property type="entry name" value="Pantoate_hydroxy_MeTrfase"/>
</dbReference>
<feature type="binding site" evidence="7 9">
    <location>
        <position position="86"/>
    </location>
    <ligand>
        <name>3-methyl-2-oxobutanoate</name>
        <dbReference type="ChEBI" id="CHEBI:11851"/>
    </ligand>
</feature>
<keyword evidence="7" id="KW-0963">Cytoplasm</keyword>
<dbReference type="EMBL" id="BBZA01000068">
    <property type="protein sequence ID" value="GAP62617.1"/>
    <property type="molecule type" value="Genomic_DNA"/>
</dbReference>
<comment type="subunit">
    <text evidence="3 7">Homodecamer; pentamer of dimers.</text>
</comment>
<evidence type="ECO:0000256" key="9">
    <source>
        <dbReference type="PIRSR" id="PIRSR000388-2"/>
    </source>
</evidence>
<proteinExistence type="inferred from homology"/>
<evidence type="ECO:0000256" key="1">
    <source>
        <dbReference type="ARBA" id="ARBA00005033"/>
    </source>
</evidence>
<dbReference type="GO" id="GO:0003864">
    <property type="term" value="F:3-methyl-2-oxobutanoate hydroxymethyltransferase activity"/>
    <property type="evidence" value="ECO:0007669"/>
    <property type="project" value="UniProtKB-UniRule"/>
</dbReference>
<dbReference type="FunFam" id="3.20.20.60:FF:000003">
    <property type="entry name" value="3-methyl-2-oxobutanoate hydroxymethyltransferase"/>
    <property type="match status" value="1"/>
</dbReference>
<dbReference type="UniPathway" id="UPA00028">
    <property type="reaction ID" value="UER00003"/>
</dbReference>
<keyword evidence="11" id="KW-0489">Methyltransferase</keyword>
<organism evidence="11 13">
    <name type="scientific">Ardenticatena maritima</name>
    <dbReference type="NCBI Taxonomy" id="872965"/>
    <lineage>
        <taxon>Bacteria</taxon>
        <taxon>Bacillati</taxon>
        <taxon>Chloroflexota</taxon>
        <taxon>Ardenticatenia</taxon>
        <taxon>Ardenticatenales</taxon>
        <taxon>Ardenticatenaceae</taxon>
        <taxon>Ardenticatena</taxon>
    </lineage>
</organism>
<evidence type="ECO:0000313" key="13">
    <source>
        <dbReference type="Proteomes" id="UP000037784"/>
    </source>
</evidence>
<dbReference type="GO" id="GO:0032259">
    <property type="term" value="P:methylation"/>
    <property type="evidence" value="ECO:0007669"/>
    <property type="project" value="UniProtKB-KW"/>
</dbReference>
<feature type="active site" description="Proton acceptor" evidence="7 8">
    <location>
        <position position="185"/>
    </location>
</feature>
<dbReference type="GO" id="GO:0000287">
    <property type="term" value="F:magnesium ion binding"/>
    <property type="evidence" value="ECO:0007669"/>
    <property type="project" value="TreeGrafter"/>
</dbReference>
<keyword evidence="5 7" id="KW-0808">Transferase</keyword>
<dbReference type="HAMAP" id="MF_00156">
    <property type="entry name" value="PanB"/>
    <property type="match status" value="1"/>
</dbReference>
<dbReference type="Gene3D" id="3.20.20.60">
    <property type="entry name" value="Phosphoenolpyruvate-binding domains"/>
    <property type="match status" value="1"/>
</dbReference>
<dbReference type="GO" id="GO:0008168">
    <property type="term" value="F:methyltransferase activity"/>
    <property type="evidence" value="ECO:0007669"/>
    <property type="project" value="UniProtKB-KW"/>
</dbReference>
<dbReference type="PIRSF" id="PIRSF000388">
    <property type="entry name" value="Pantoate_hydroxy_MeTrfase"/>
    <property type="match status" value="1"/>
</dbReference>
<dbReference type="Pfam" id="PF02548">
    <property type="entry name" value="Pantoate_transf"/>
    <property type="match status" value="1"/>
</dbReference>
<dbReference type="GO" id="GO:0015940">
    <property type="term" value="P:pantothenate biosynthetic process"/>
    <property type="evidence" value="ECO:0007669"/>
    <property type="project" value="UniProtKB-UniRule"/>
</dbReference>
<reference evidence="11 13" key="1">
    <citation type="journal article" date="2015" name="Genome Announc.">
        <title>Draft Genome Sequence of a Heterotrophic Facultative Anaerobic Thermophilic Bacterium, Ardenticatena maritima Strain 110ST.</title>
        <authorList>
            <person name="Kawaichi S."/>
            <person name="Yoshida T."/>
            <person name="Sako Y."/>
            <person name="Nakamura R."/>
        </authorList>
    </citation>
    <scope>NUCLEOTIDE SEQUENCE [LARGE SCALE GENOMIC DNA]</scope>
    <source>
        <strain evidence="11 13">110S</strain>
    </source>
</reference>
<keyword evidence="7 10" id="KW-0479">Metal-binding</keyword>
<dbReference type="NCBIfam" id="NF001452">
    <property type="entry name" value="PRK00311.1"/>
    <property type="match status" value="1"/>
</dbReference>
<protein>
    <recommendedName>
        <fullName evidence="7">3-methyl-2-oxobutanoate hydroxymethyltransferase</fullName>
        <ecNumber evidence="7">2.1.2.11</ecNumber>
    </recommendedName>
    <alternativeName>
        <fullName evidence="7">Ketopantoate hydroxymethyltransferase</fullName>
        <shortName evidence="7">KPHMT</shortName>
    </alternativeName>
</protein>
<comment type="caution">
    <text evidence="11">The sequence shown here is derived from an EMBL/GenBank/DDBJ whole genome shotgun (WGS) entry which is preliminary data.</text>
</comment>
<evidence type="ECO:0000256" key="6">
    <source>
        <dbReference type="ARBA" id="ARBA00056497"/>
    </source>
</evidence>
<accession>A0A0M9UC99</accession>
<comment type="catalytic activity">
    <reaction evidence="7">
        <text>(6R)-5,10-methylene-5,6,7,8-tetrahydrofolate + 3-methyl-2-oxobutanoate + H2O = 2-dehydropantoate + (6S)-5,6,7,8-tetrahydrofolate</text>
        <dbReference type="Rhea" id="RHEA:11824"/>
        <dbReference type="ChEBI" id="CHEBI:11561"/>
        <dbReference type="ChEBI" id="CHEBI:11851"/>
        <dbReference type="ChEBI" id="CHEBI:15377"/>
        <dbReference type="ChEBI" id="CHEBI:15636"/>
        <dbReference type="ChEBI" id="CHEBI:57453"/>
        <dbReference type="EC" id="2.1.2.11"/>
    </reaction>
</comment>
<feature type="binding site" evidence="7 9">
    <location>
        <position position="116"/>
    </location>
    <ligand>
        <name>3-methyl-2-oxobutanoate</name>
        <dbReference type="ChEBI" id="CHEBI:11851"/>
    </ligand>
</feature>
<evidence type="ECO:0000256" key="3">
    <source>
        <dbReference type="ARBA" id="ARBA00011424"/>
    </source>
</evidence>
<dbReference type="Proteomes" id="UP000037784">
    <property type="component" value="Unassembled WGS sequence"/>
</dbReference>
<name>A0A0M9UC99_9CHLR</name>
<evidence type="ECO:0000256" key="4">
    <source>
        <dbReference type="ARBA" id="ARBA00022655"/>
    </source>
</evidence>
<comment type="similarity">
    <text evidence="2 7">Belongs to the PanB family.</text>
</comment>
<dbReference type="InterPro" id="IPR015813">
    <property type="entry name" value="Pyrv/PenolPyrv_kinase-like_dom"/>
</dbReference>
<dbReference type="Proteomes" id="UP000050502">
    <property type="component" value="Unassembled WGS sequence"/>
</dbReference>
<feature type="binding site" evidence="7 9">
    <location>
        <begin position="47"/>
        <end position="48"/>
    </location>
    <ligand>
        <name>3-methyl-2-oxobutanoate</name>
        <dbReference type="ChEBI" id="CHEBI:11851"/>
    </ligand>
</feature>
<dbReference type="RefSeq" id="WP_054492525.1">
    <property type="nucleotide sequence ID" value="NZ_BBZA01000068.1"/>
</dbReference>